<protein>
    <recommendedName>
        <fullName evidence="3">OmpR/PhoB-type domain-containing protein</fullName>
    </recommendedName>
</protein>
<evidence type="ECO:0000313" key="4">
    <source>
        <dbReference type="EMBL" id="PCJ24754.1"/>
    </source>
</evidence>
<dbReference type="InterPro" id="IPR001867">
    <property type="entry name" value="OmpR/PhoB-type_DNA-bd"/>
</dbReference>
<dbReference type="GO" id="GO:0006355">
    <property type="term" value="P:regulation of DNA-templated transcription"/>
    <property type="evidence" value="ECO:0007669"/>
    <property type="project" value="InterPro"/>
</dbReference>
<proteinExistence type="predicted"/>
<name>A0A2A5AZL6_9GAMM</name>
<organism evidence="4 5">
    <name type="scientific">SAR86 cluster bacterium</name>
    <dbReference type="NCBI Taxonomy" id="2030880"/>
    <lineage>
        <taxon>Bacteria</taxon>
        <taxon>Pseudomonadati</taxon>
        <taxon>Pseudomonadota</taxon>
        <taxon>Gammaproteobacteria</taxon>
        <taxon>SAR86 cluster</taxon>
    </lineage>
</organism>
<dbReference type="Gene3D" id="1.10.10.10">
    <property type="entry name" value="Winged helix-like DNA-binding domain superfamily/Winged helix DNA-binding domain"/>
    <property type="match status" value="1"/>
</dbReference>
<comment type="caution">
    <text evidence="4">The sequence shown here is derived from an EMBL/GenBank/DDBJ whole genome shotgun (WGS) entry which is preliminary data.</text>
</comment>
<keyword evidence="1 2" id="KW-0238">DNA-binding</keyword>
<gene>
    <name evidence="4" type="ORF">COA96_08775</name>
</gene>
<dbReference type="CDD" id="cd00383">
    <property type="entry name" value="trans_reg_C"/>
    <property type="match status" value="1"/>
</dbReference>
<dbReference type="EMBL" id="NVVJ01000023">
    <property type="protein sequence ID" value="PCJ24754.1"/>
    <property type="molecule type" value="Genomic_DNA"/>
</dbReference>
<dbReference type="Pfam" id="PF00486">
    <property type="entry name" value="Trans_reg_C"/>
    <property type="match status" value="1"/>
</dbReference>
<evidence type="ECO:0000256" key="1">
    <source>
        <dbReference type="ARBA" id="ARBA00023125"/>
    </source>
</evidence>
<dbReference type="Proteomes" id="UP000218327">
    <property type="component" value="Unassembled WGS sequence"/>
</dbReference>
<dbReference type="SUPFAM" id="SSF46894">
    <property type="entry name" value="C-terminal effector domain of the bipartite response regulators"/>
    <property type="match status" value="1"/>
</dbReference>
<dbReference type="GO" id="GO:0000160">
    <property type="term" value="P:phosphorelay signal transduction system"/>
    <property type="evidence" value="ECO:0007669"/>
    <property type="project" value="InterPro"/>
</dbReference>
<feature type="DNA-binding region" description="OmpR/PhoB-type" evidence="2">
    <location>
        <begin position="19"/>
        <end position="123"/>
    </location>
</feature>
<dbReference type="AlphaFoldDB" id="A0A2A5AZL6"/>
<evidence type="ECO:0000259" key="3">
    <source>
        <dbReference type="PROSITE" id="PS51755"/>
    </source>
</evidence>
<evidence type="ECO:0000313" key="5">
    <source>
        <dbReference type="Proteomes" id="UP000218327"/>
    </source>
</evidence>
<reference evidence="5" key="1">
    <citation type="submission" date="2017-08" db="EMBL/GenBank/DDBJ databases">
        <title>A dynamic microbial community with high functional redundancy inhabits the cold, oxic subseafloor aquifer.</title>
        <authorList>
            <person name="Tully B.J."/>
            <person name="Wheat C.G."/>
            <person name="Glazer B.T."/>
            <person name="Huber J.A."/>
        </authorList>
    </citation>
    <scope>NUCLEOTIDE SEQUENCE [LARGE SCALE GENOMIC DNA]</scope>
</reference>
<sequence>MTSKFLIDQIMKSPSPLLTQDFYLGDWLVCPSLNRLQHRFTSLERQLEPRLLHLLCYMANNSNQVFTRKELVQELWPKVVVNENSLTRAISELRKQLSSPDSVNNSTLHYIETIPKKGYRLAPAVVTEIADNTATLEPQSTRFHRPPSAPASSLWAVIFSKTFSKPVFNITLNSTVVSALSLSFILGFIFILQNSVIPTEEYSIAQISDELLENKPEYFGGKVTLSNMDNSLLDIDSIAKPIISIDEKQFAYIQYDANGSTIFLGDLSMKNEPLPVFNSNKYLFNLAWAPVGNNLLFAMKPVVATTAIYISSNHGAELLMLNLETFQTSRLVQESIPVEEKPASKSNLT</sequence>
<accession>A0A2A5AZL6</accession>
<dbReference type="SMART" id="SM00862">
    <property type="entry name" value="Trans_reg_C"/>
    <property type="match status" value="1"/>
</dbReference>
<feature type="domain" description="OmpR/PhoB-type" evidence="3">
    <location>
        <begin position="19"/>
        <end position="123"/>
    </location>
</feature>
<evidence type="ECO:0000256" key="2">
    <source>
        <dbReference type="PROSITE-ProRule" id="PRU01091"/>
    </source>
</evidence>
<dbReference type="PROSITE" id="PS51755">
    <property type="entry name" value="OMPR_PHOB"/>
    <property type="match status" value="1"/>
</dbReference>
<dbReference type="InterPro" id="IPR036388">
    <property type="entry name" value="WH-like_DNA-bd_sf"/>
</dbReference>
<dbReference type="GO" id="GO:0003677">
    <property type="term" value="F:DNA binding"/>
    <property type="evidence" value="ECO:0007669"/>
    <property type="project" value="UniProtKB-UniRule"/>
</dbReference>
<dbReference type="InterPro" id="IPR016032">
    <property type="entry name" value="Sig_transdc_resp-reg_C-effctor"/>
</dbReference>